<evidence type="ECO:0000313" key="2">
    <source>
        <dbReference type="Proteomes" id="UP000317369"/>
    </source>
</evidence>
<dbReference type="Proteomes" id="UP000317369">
    <property type="component" value="Chromosome"/>
</dbReference>
<dbReference type="AlphaFoldDB" id="A0A517YSJ2"/>
<accession>A0A517YSJ2</accession>
<protein>
    <submittedName>
        <fullName evidence="1">Uncharacterized protein</fullName>
    </submittedName>
</protein>
<keyword evidence="2" id="KW-1185">Reference proteome</keyword>
<dbReference type="KEGG" id="pcor:KS4_12330"/>
<name>A0A517YSJ2_9BACT</name>
<reference evidence="1 2" key="1">
    <citation type="submission" date="2019-02" db="EMBL/GenBank/DDBJ databases">
        <title>Deep-cultivation of Planctomycetes and their phenomic and genomic characterization uncovers novel biology.</title>
        <authorList>
            <person name="Wiegand S."/>
            <person name="Jogler M."/>
            <person name="Boedeker C."/>
            <person name="Pinto D."/>
            <person name="Vollmers J."/>
            <person name="Rivas-Marin E."/>
            <person name="Kohn T."/>
            <person name="Peeters S.H."/>
            <person name="Heuer A."/>
            <person name="Rast P."/>
            <person name="Oberbeckmann S."/>
            <person name="Bunk B."/>
            <person name="Jeske O."/>
            <person name="Meyerdierks A."/>
            <person name="Storesund J.E."/>
            <person name="Kallscheuer N."/>
            <person name="Luecker S."/>
            <person name="Lage O.M."/>
            <person name="Pohl T."/>
            <person name="Merkel B.J."/>
            <person name="Hornburger P."/>
            <person name="Mueller R.-W."/>
            <person name="Bruemmer F."/>
            <person name="Labrenz M."/>
            <person name="Spormann A.M."/>
            <person name="Op den Camp H."/>
            <person name="Overmann J."/>
            <person name="Amann R."/>
            <person name="Jetten M.S.M."/>
            <person name="Mascher T."/>
            <person name="Medema M.H."/>
            <person name="Devos D.P."/>
            <person name="Kaster A.-K."/>
            <person name="Ovreas L."/>
            <person name="Rohde M."/>
            <person name="Galperin M.Y."/>
            <person name="Jogler C."/>
        </authorList>
    </citation>
    <scope>NUCLEOTIDE SEQUENCE [LARGE SCALE GENOMIC DNA]</scope>
    <source>
        <strain evidence="1 2">KS4</strain>
    </source>
</reference>
<dbReference type="EMBL" id="CP036425">
    <property type="protein sequence ID" value="QDU33188.1"/>
    <property type="molecule type" value="Genomic_DNA"/>
</dbReference>
<proteinExistence type="predicted"/>
<gene>
    <name evidence="1" type="ORF">KS4_12330</name>
</gene>
<organism evidence="1 2">
    <name type="scientific">Poriferisphaera corsica</name>
    <dbReference type="NCBI Taxonomy" id="2528020"/>
    <lineage>
        <taxon>Bacteria</taxon>
        <taxon>Pseudomonadati</taxon>
        <taxon>Planctomycetota</taxon>
        <taxon>Phycisphaerae</taxon>
        <taxon>Phycisphaerales</taxon>
        <taxon>Phycisphaeraceae</taxon>
        <taxon>Poriferisphaera</taxon>
    </lineage>
</organism>
<evidence type="ECO:0000313" key="1">
    <source>
        <dbReference type="EMBL" id="QDU33188.1"/>
    </source>
</evidence>
<sequence length="110" mass="12796">MIEALCGLLIVKENVGVSVPFFSMLRKTCGNQNRLFFLSFHWLICRLKCGVGNTRYRCMRTQDVVISENQKARSWICAQNFYLLFLCAMKIGAKKIGLRFRFDSFWGEVI</sequence>